<dbReference type="AlphaFoldDB" id="A0A2G9YTB4"/>
<evidence type="ECO:0000313" key="1">
    <source>
        <dbReference type="EMBL" id="PIP22495.1"/>
    </source>
</evidence>
<evidence type="ECO:0000313" key="2">
    <source>
        <dbReference type="Proteomes" id="UP000229054"/>
    </source>
</evidence>
<dbReference type="EMBL" id="PCRN01000012">
    <property type="protein sequence ID" value="PIP22495.1"/>
    <property type="molecule type" value="Genomic_DNA"/>
</dbReference>
<reference evidence="1 2" key="1">
    <citation type="submission" date="2017-09" db="EMBL/GenBank/DDBJ databases">
        <title>Depth-based differentiation of microbial function through sediment-hosted aquifers and enrichment of novel symbionts in the deep terrestrial subsurface.</title>
        <authorList>
            <person name="Probst A.J."/>
            <person name="Ladd B."/>
            <person name="Jarett J.K."/>
            <person name="Geller-Mcgrath D.E."/>
            <person name="Sieber C.M."/>
            <person name="Emerson J.B."/>
            <person name="Anantharaman K."/>
            <person name="Thomas B.C."/>
            <person name="Malmstrom R."/>
            <person name="Stieglmeier M."/>
            <person name="Klingl A."/>
            <person name="Woyke T."/>
            <person name="Ryan C.M."/>
            <person name="Banfield J.F."/>
        </authorList>
    </citation>
    <scope>NUCLEOTIDE SEQUENCE [LARGE SCALE GENOMIC DNA]</scope>
    <source>
        <strain evidence="1">CG23_combo_of_CG06-09_8_20_14_all_39_25</strain>
    </source>
</reference>
<comment type="caution">
    <text evidence="1">The sequence shown here is derived from an EMBL/GenBank/DDBJ whole genome shotgun (WGS) entry which is preliminary data.</text>
</comment>
<gene>
    <name evidence="1" type="ORF">COX38_00275</name>
</gene>
<name>A0A2G9YTB4_9BACT</name>
<organism evidence="1 2">
    <name type="scientific">Candidatus Nealsonbacteria bacterium CG23_combo_of_CG06-09_8_20_14_all_39_25</name>
    <dbReference type="NCBI Taxonomy" id="1974723"/>
    <lineage>
        <taxon>Bacteria</taxon>
        <taxon>Candidatus Nealsoniibacteriota</taxon>
    </lineage>
</organism>
<protein>
    <submittedName>
        <fullName evidence="1">Uncharacterized protein</fullName>
    </submittedName>
</protein>
<dbReference type="Proteomes" id="UP000229054">
    <property type="component" value="Unassembled WGS sequence"/>
</dbReference>
<proteinExistence type="predicted"/>
<accession>A0A2G9YTB4</accession>
<sequence>MHPKRQEAFKLRLAGKSYSEIAKTLDVSKGSLSLWFKSLKLPRTAQKLLEEKMRFAREHGLFENNRRRTQAIKVENQRIRQTSAAGINPLSEYELLLVGAAPYWAEGYNRQDKVVSPCISFGNSNPDMVVLFLHFLREVIRTPEEKLRPFVQIHHNIDAGSAVKFWAKICDIPKEHFRVTHQTSRASRGKRPYNSLPYGTLKLNVVGRQYFFRIKGWIDGLIKQAA</sequence>